<protein>
    <recommendedName>
        <fullName evidence="2">Asl1-like glycosyl hydrolase catalytic domain-containing protein</fullName>
    </recommendedName>
</protein>
<gene>
    <name evidence="3" type="ORF">OHK93_002772</name>
</gene>
<comment type="caution">
    <text evidence="3">The sequence shown here is derived from an EMBL/GenBank/DDBJ whole genome shotgun (WGS) entry which is preliminary data.</text>
</comment>
<accession>A0AA43QS10</accession>
<reference evidence="3" key="1">
    <citation type="journal article" date="2023" name="Genome Biol. Evol.">
        <title>First Whole Genome Sequence and Flow Cytometry Genome Size Data for the Lichen-Forming Fungus Ramalina farinacea (Ascomycota).</title>
        <authorList>
            <person name="Llewellyn T."/>
            <person name="Mian S."/>
            <person name="Hill R."/>
            <person name="Leitch I.J."/>
            <person name="Gaya E."/>
        </authorList>
    </citation>
    <scope>NUCLEOTIDE SEQUENCE</scope>
    <source>
        <strain evidence="3">LIQ254RAFAR</strain>
    </source>
</reference>
<dbReference type="Gene3D" id="3.20.20.80">
    <property type="entry name" value="Glycosidases"/>
    <property type="match status" value="1"/>
</dbReference>
<evidence type="ECO:0000313" key="4">
    <source>
        <dbReference type="Proteomes" id="UP001161017"/>
    </source>
</evidence>
<dbReference type="Proteomes" id="UP001161017">
    <property type="component" value="Unassembled WGS sequence"/>
</dbReference>
<organism evidence="3 4">
    <name type="scientific">Ramalina farinacea</name>
    <dbReference type="NCBI Taxonomy" id="258253"/>
    <lineage>
        <taxon>Eukaryota</taxon>
        <taxon>Fungi</taxon>
        <taxon>Dikarya</taxon>
        <taxon>Ascomycota</taxon>
        <taxon>Pezizomycotina</taxon>
        <taxon>Lecanoromycetes</taxon>
        <taxon>OSLEUM clade</taxon>
        <taxon>Lecanoromycetidae</taxon>
        <taxon>Lecanorales</taxon>
        <taxon>Lecanorineae</taxon>
        <taxon>Ramalinaceae</taxon>
        <taxon>Ramalina</taxon>
    </lineage>
</organism>
<evidence type="ECO:0000256" key="1">
    <source>
        <dbReference type="SAM" id="MobiDB-lite"/>
    </source>
</evidence>
<dbReference type="GO" id="GO:0009277">
    <property type="term" value="C:fungal-type cell wall"/>
    <property type="evidence" value="ECO:0007669"/>
    <property type="project" value="TreeGrafter"/>
</dbReference>
<keyword evidence="4" id="KW-1185">Reference proteome</keyword>
<dbReference type="GO" id="GO:0071966">
    <property type="term" value="P:fungal-type cell wall polysaccharide metabolic process"/>
    <property type="evidence" value="ECO:0007669"/>
    <property type="project" value="TreeGrafter"/>
</dbReference>
<dbReference type="EMBL" id="JAPUFD010000015">
    <property type="protein sequence ID" value="MDI1491563.1"/>
    <property type="molecule type" value="Genomic_DNA"/>
</dbReference>
<name>A0AA43QS10_9LECA</name>
<evidence type="ECO:0000259" key="2">
    <source>
        <dbReference type="Pfam" id="PF11790"/>
    </source>
</evidence>
<evidence type="ECO:0000313" key="3">
    <source>
        <dbReference type="EMBL" id="MDI1491563.1"/>
    </source>
</evidence>
<proteinExistence type="predicted"/>
<dbReference type="PANTHER" id="PTHR34154">
    <property type="entry name" value="ALKALI-SENSITIVE LINKAGE PROTEIN 1"/>
    <property type="match status" value="1"/>
</dbReference>
<dbReference type="PANTHER" id="PTHR34154:SF14">
    <property type="entry name" value="ASL1-LIKE GLYCOSYL HYDROLASE CATALYTIC DOMAIN-CONTAINING PROTEIN"/>
    <property type="match status" value="1"/>
</dbReference>
<feature type="region of interest" description="Disordered" evidence="1">
    <location>
        <begin position="1"/>
        <end position="75"/>
    </location>
</feature>
<dbReference type="InterPro" id="IPR024655">
    <property type="entry name" value="Asl1_glyco_hydro_catalytic"/>
</dbReference>
<feature type="domain" description="Asl1-like glycosyl hydrolase catalytic" evidence="2">
    <location>
        <begin position="84"/>
        <end position="314"/>
    </location>
</feature>
<dbReference type="Pfam" id="PF11790">
    <property type="entry name" value="Glyco_hydro_cc"/>
    <property type="match status" value="1"/>
</dbReference>
<dbReference type="InterPro" id="IPR053183">
    <property type="entry name" value="ASL1"/>
</dbReference>
<dbReference type="InterPro" id="IPR017853">
    <property type="entry name" value="GH"/>
</dbReference>
<feature type="compositionally biased region" description="Low complexity" evidence="1">
    <location>
        <begin position="8"/>
        <end position="69"/>
    </location>
</feature>
<sequence length="320" mass="33579">MPVPLEQASASIGAQGSDGSSSSAVTPISIPSSSGSTTAAAAEATSDTTSPTQSSAAPSSPAPSTGAKSNITPGGKKAGISGYGNIAMMADWTQFTPHISWYSDYTPNPPDSGDVKGIGMLWGSGSQGPDDSSRLATFKSVITPNPPAYMMGFYEPDWTPPDSSAISPTDAATLWSSLLAPLATSPAHTLLGSPSLAKQLDETWLTPFANTPQKPTWDFTCIHANKNSSDGVKADVEYYATKYGKPVWVAEFSCMNDEEWTACEDPVTFIKETVQYLEGDERVVAYGYSNGDGLPEDWKLFDKQGGITANGKVYLEALGG</sequence>
<dbReference type="AlphaFoldDB" id="A0AA43QS10"/>
<dbReference type="SUPFAM" id="SSF51445">
    <property type="entry name" value="(Trans)glycosidases"/>
    <property type="match status" value="1"/>
</dbReference>